<evidence type="ECO:0000313" key="2">
    <source>
        <dbReference type="EMBL" id="AVM87319.1"/>
    </source>
</evidence>
<reference evidence="2" key="1">
    <citation type="journal article" date="2018" name="Nature">
        <title>The evolutionary history of vertebrate RNA viruses.</title>
        <authorList>
            <person name="Shi M."/>
            <person name="Lin X.D."/>
            <person name="Chen X."/>
            <person name="Tian J.H."/>
            <person name="Chen L.J."/>
            <person name="Li K."/>
            <person name="Wang W."/>
            <person name="Eden J.S."/>
            <person name="Shen J.J."/>
            <person name="Liu L."/>
            <person name="Holmes E.C."/>
            <person name="Zhang Y.Z."/>
        </authorList>
    </citation>
    <scope>NUCLEOTIDE SEQUENCE [LARGE SCALE GENOMIC DNA]</scope>
    <source>
        <strain evidence="2">LPSF32245</strain>
    </source>
</reference>
<dbReference type="EMBL" id="MG600022">
    <property type="protein sequence ID" value="AVM87319.1"/>
    <property type="molecule type" value="Genomic_RNA"/>
</dbReference>
<dbReference type="GeneID" id="54124735"/>
<dbReference type="RefSeq" id="YP_009755860.1">
    <property type="nucleotide sequence ID" value="NC_046958.1"/>
</dbReference>
<name>A0A2P1GNC3_9NIDO</name>
<accession>A0A2P1GNC3</accession>
<protein>
    <submittedName>
        <fullName evidence="2">Uncharacterized protein</fullName>
    </submittedName>
</protein>
<evidence type="ECO:0000313" key="3">
    <source>
        <dbReference type="Proteomes" id="UP000502964"/>
    </source>
</evidence>
<dbReference type="Proteomes" id="UP000502964">
    <property type="component" value="Segment"/>
</dbReference>
<proteinExistence type="predicted"/>
<dbReference type="KEGG" id="vg:54124735"/>
<organism evidence="2">
    <name type="scientific">Hainan oligodon formosanus arterivirus</name>
    <dbReference type="NCBI Taxonomy" id="2116440"/>
    <lineage>
        <taxon>Viruses</taxon>
        <taxon>Riboviria</taxon>
        <taxon>Orthornavirae</taxon>
        <taxon>Pisuviricota</taxon>
        <taxon>Pisoniviricetes</taxon>
        <taxon>Nidovirales</taxon>
        <taxon>Arnidovirineae</taxon>
        <taxon>Olifoviridae</taxon>
        <taxon>Gofosavirinae</taxon>
        <taxon>Kukrinivirus</taxon>
        <taxon>Kukrinivirus oligodontis</taxon>
        <taxon>Oligodon snake nidovirus 1</taxon>
    </lineage>
</organism>
<sequence length="164" mass="18448">MGSQCQETPLFTRTMNQYRQQPSRRGSFAPRRSNQGRSFMGPERDLNQLLRDLSFVDRRPVQRQRNPSVRAPTNSETDLLAAIEKHFNVIAPVVAYPEGDARRAMNKRQLCKTAIMLLRTYFAAAGYLEDKGGHWEAAFLISKSDKPQHEPAVAAAPSQSSASQ</sequence>
<keyword evidence="3" id="KW-1185">Reference proteome</keyword>
<evidence type="ECO:0000256" key="1">
    <source>
        <dbReference type="SAM" id="MobiDB-lite"/>
    </source>
</evidence>
<feature type="region of interest" description="Disordered" evidence="1">
    <location>
        <begin position="18"/>
        <end position="43"/>
    </location>
</feature>